<evidence type="ECO:0000256" key="3">
    <source>
        <dbReference type="RuleBase" id="RU000524"/>
    </source>
</evidence>
<evidence type="ECO:0000256" key="2">
    <source>
        <dbReference type="PIRNR" id="PIRNR002070"/>
    </source>
</evidence>
<proteinExistence type="predicted"/>
<keyword evidence="6" id="KW-1185">Reference proteome</keyword>
<dbReference type="Pfam" id="PF00436">
    <property type="entry name" value="SSB"/>
    <property type="match status" value="1"/>
</dbReference>
<dbReference type="GO" id="GO:0003697">
    <property type="term" value="F:single-stranded DNA binding"/>
    <property type="evidence" value="ECO:0007669"/>
    <property type="project" value="InterPro"/>
</dbReference>
<dbReference type="InterPro" id="IPR011344">
    <property type="entry name" value="ssDNA-bd"/>
</dbReference>
<evidence type="ECO:0000313" key="6">
    <source>
        <dbReference type="Proteomes" id="UP000095256"/>
    </source>
</evidence>
<dbReference type="InterPro" id="IPR012340">
    <property type="entry name" value="NA-bd_OB-fold"/>
</dbReference>
<dbReference type="InterPro" id="IPR000424">
    <property type="entry name" value="Primosome_PriB/ssb"/>
</dbReference>
<dbReference type="EMBL" id="MIEK01000005">
    <property type="protein sequence ID" value="OEH83552.1"/>
    <property type="molecule type" value="Genomic_DNA"/>
</dbReference>
<dbReference type="CDD" id="cd04496">
    <property type="entry name" value="SSB_OBF"/>
    <property type="match status" value="1"/>
</dbReference>
<dbReference type="PIRSF" id="PIRSF002070">
    <property type="entry name" value="SSB"/>
    <property type="match status" value="1"/>
</dbReference>
<dbReference type="GO" id="GO:0006260">
    <property type="term" value="P:DNA replication"/>
    <property type="evidence" value="ECO:0007669"/>
    <property type="project" value="InterPro"/>
</dbReference>
<dbReference type="AlphaFoldDB" id="A0A1E5L058"/>
<comment type="caution">
    <text evidence="5">The sequence shown here is derived from an EMBL/GenBank/DDBJ whole genome shotgun (WGS) entry which is preliminary data.</text>
</comment>
<dbReference type="STRING" id="762845.BCR26_08715"/>
<keyword evidence="1 2" id="KW-0238">DNA-binding</keyword>
<gene>
    <name evidence="5" type="ORF">BCR26_08715</name>
</gene>
<evidence type="ECO:0000313" key="5">
    <source>
        <dbReference type="EMBL" id="OEH83552.1"/>
    </source>
</evidence>
<evidence type="ECO:0000256" key="4">
    <source>
        <dbReference type="SAM" id="MobiDB-lite"/>
    </source>
</evidence>
<sequence>MLNNSIVVGRLVRDPNCGQTKKGVKYATFSIVHERDNVGADGKKKTDLIPCVAWRETAVKVERELKKGMLIDVTGVLQSRSYMKQGQKVFVVEVIVESFHGLESKSVINRRMAGTNTTSNKPINTTNTWNKEETDSLYQENGSYDPYGTNDYMEITDDDVPF</sequence>
<accession>A0A1E5L058</accession>
<reference evidence="5 6" key="1">
    <citation type="submission" date="2016-09" db="EMBL/GenBank/DDBJ databases">
        <authorList>
            <person name="Capua I."/>
            <person name="De Benedictis P."/>
            <person name="Joannis T."/>
            <person name="Lombin L.H."/>
            <person name="Cattoli G."/>
        </authorList>
    </citation>
    <scope>NUCLEOTIDE SEQUENCE [LARGE SCALE GENOMIC DNA]</scope>
    <source>
        <strain evidence="5 6">LMG 25899</strain>
    </source>
</reference>
<feature type="region of interest" description="Disordered" evidence="4">
    <location>
        <begin position="114"/>
        <end position="143"/>
    </location>
</feature>
<dbReference type="RefSeq" id="WP_069697425.1">
    <property type="nucleotide sequence ID" value="NZ_JAGGMA010000012.1"/>
</dbReference>
<dbReference type="Proteomes" id="UP000095256">
    <property type="component" value="Unassembled WGS sequence"/>
</dbReference>
<dbReference type="NCBIfam" id="TIGR00621">
    <property type="entry name" value="ssb"/>
    <property type="match status" value="1"/>
</dbReference>
<organism evidence="5 6">
    <name type="scientific">Enterococcus rivorum</name>
    <dbReference type="NCBI Taxonomy" id="762845"/>
    <lineage>
        <taxon>Bacteria</taxon>
        <taxon>Bacillati</taxon>
        <taxon>Bacillota</taxon>
        <taxon>Bacilli</taxon>
        <taxon>Lactobacillales</taxon>
        <taxon>Enterococcaceae</taxon>
        <taxon>Enterococcus</taxon>
    </lineage>
</organism>
<dbReference type="PROSITE" id="PS50935">
    <property type="entry name" value="SSB"/>
    <property type="match status" value="1"/>
</dbReference>
<evidence type="ECO:0000256" key="1">
    <source>
        <dbReference type="ARBA" id="ARBA00023125"/>
    </source>
</evidence>
<dbReference type="OrthoDB" id="9809878at2"/>
<dbReference type="Gene3D" id="2.40.50.140">
    <property type="entry name" value="Nucleic acid-binding proteins"/>
    <property type="match status" value="1"/>
</dbReference>
<feature type="compositionally biased region" description="Polar residues" evidence="4">
    <location>
        <begin position="114"/>
        <end position="129"/>
    </location>
</feature>
<name>A0A1E5L058_9ENTE</name>
<protein>
    <recommendedName>
        <fullName evidence="2 3">Single-stranded DNA-binding protein</fullName>
    </recommendedName>
</protein>
<dbReference type="SUPFAM" id="SSF50249">
    <property type="entry name" value="Nucleic acid-binding proteins"/>
    <property type="match status" value="1"/>
</dbReference>